<dbReference type="GO" id="GO:0035438">
    <property type="term" value="F:cyclic-di-GMP binding"/>
    <property type="evidence" value="ECO:0007669"/>
    <property type="project" value="InterPro"/>
</dbReference>
<evidence type="ECO:0000259" key="2">
    <source>
        <dbReference type="Pfam" id="PF07238"/>
    </source>
</evidence>
<dbReference type="OrthoDB" id="278126at2"/>
<feature type="domain" description="PilZ" evidence="2">
    <location>
        <begin position="108"/>
        <end position="197"/>
    </location>
</feature>
<dbReference type="RefSeq" id="WP_146567700.1">
    <property type="nucleotide sequence ID" value="NZ_SIHJ01000003.1"/>
</dbReference>
<evidence type="ECO:0000313" key="3">
    <source>
        <dbReference type="EMBL" id="TWT32381.1"/>
    </source>
</evidence>
<dbReference type="Pfam" id="PF07238">
    <property type="entry name" value="PilZ"/>
    <property type="match status" value="1"/>
</dbReference>
<feature type="region of interest" description="Disordered" evidence="1">
    <location>
        <begin position="92"/>
        <end position="118"/>
    </location>
</feature>
<dbReference type="EMBL" id="SIHJ01000003">
    <property type="protein sequence ID" value="TWT32381.1"/>
    <property type="molecule type" value="Genomic_DNA"/>
</dbReference>
<feature type="compositionally biased region" description="Basic and acidic residues" evidence="1">
    <location>
        <begin position="107"/>
        <end position="117"/>
    </location>
</feature>
<comment type="caution">
    <text evidence="3">The sequence shown here is derived from an EMBL/GenBank/DDBJ whole genome shotgun (WGS) entry which is preliminary data.</text>
</comment>
<dbReference type="Proteomes" id="UP000316714">
    <property type="component" value="Unassembled WGS sequence"/>
</dbReference>
<reference evidence="3 4" key="1">
    <citation type="submission" date="2019-02" db="EMBL/GenBank/DDBJ databases">
        <title>Deep-cultivation of Planctomycetes and their phenomic and genomic characterization uncovers novel biology.</title>
        <authorList>
            <person name="Wiegand S."/>
            <person name="Jogler M."/>
            <person name="Boedeker C."/>
            <person name="Pinto D."/>
            <person name="Vollmers J."/>
            <person name="Rivas-Marin E."/>
            <person name="Kohn T."/>
            <person name="Peeters S.H."/>
            <person name="Heuer A."/>
            <person name="Rast P."/>
            <person name="Oberbeckmann S."/>
            <person name="Bunk B."/>
            <person name="Jeske O."/>
            <person name="Meyerdierks A."/>
            <person name="Storesund J.E."/>
            <person name="Kallscheuer N."/>
            <person name="Luecker S."/>
            <person name="Lage O.M."/>
            <person name="Pohl T."/>
            <person name="Merkel B.J."/>
            <person name="Hornburger P."/>
            <person name="Mueller R.-W."/>
            <person name="Bruemmer F."/>
            <person name="Labrenz M."/>
            <person name="Spormann A.M."/>
            <person name="Op Den Camp H."/>
            <person name="Overmann J."/>
            <person name="Amann R."/>
            <person name="Jetten M.S.M."/>
            <person name="Mascher T."/>
            <person name="Medema M.H."/>
            <person name="Devos D.P."/>
            <person name="Kaster A.-K."/>
            <person name="Ovreas L."/>
            <person name="Rohde M."/>
            <person name="Galperin M.Y."/>
            <person name="Jogler C."/>
        </authorList>
    </citation>
    <scope>NUCLEOTIDE SEQUENCE [LARGE SCALE GENOMIC DNA]</scope>
    <source>
        <strain evidence="3 4">KOR34</strain>
    </source>
</reference>
<dbReference type="InterPro" id="IPR009875">
    <property type="entry name" value="PilZ_domain"/>
</dbReference>
<evidence type="ECO:0000256" key="1">
    <source>
        <dbReference type="SAM" id="MobiDB-lite"/>
    </source>
</evidence>
<dbReference type="SUPFAM" id="SSF141371">
    <property type="entry name" value="PilZ domain-like"/>
    <property type="match status" value="1"/>
</dbReference>
<organism evidence="3 4">
    <name type="scientific">Posidoniimonas corsicana</name>
    <dbReference type="NCBI Taxonomy" id="1938618"/>
    <lineage>
        <taxon>Bacteria</taxon>
        <taxon>Pseudomonadati</taxon>
        <taxon>Planctomycetota</taxon>
        <taxon>Planctomycetia</taxon>
        <taxon>Pirellulales</taxon>
        <taxon>Lacipirellulaceae</taxon>
        <taxon>Posidoniimonas</taxon>
    </lineage>
</organism>
<sequence>MNQCKVVLGPDIVAPLGVASGVGQPEPTTVMIGKCCGCRRRLDWPSPQPGAWASPVDCPQCGRWYYTEARNAAAPRLRRDCLPTPDAFTQQQSERVVSSVESALQQTDRRSEPRTTTDRTLTVVPLDATLASPRLAVEARLLNVSPSGCCVELSKPHEAAYLLIDCGSVGFPGIQVLGEVRWTQADGAAHRLGCEFRFGESGELPLE</sequence>
<keyword evidence="4" id="KW-1185">Reference proteome</keyword>
<protein>
    <recommendedName>
        <fullName evidence="2">PilZ domain-containing protein</fullName>
    </recommendedName>
</protein>
<name>A0A5C5V1T8_9BACT</name>
<feature type="compositionally biased region" description="Low complexity" evidence="1">
    <location>
        <begin position="92"/>
        <end position="102"/>
    </location>
</feature>
<evidence type="ECO:0000313" key="4">
    <source>
        <dbReference type="Proteomes" id="UP000316714"/>
    </source>
</evidence>
<proteinExistence type="predicted"/>
<dbReference type="AlphaFoldDB" id="A0A5C5V1T8"/>
<gene>
    <name evidence="3" type="ORF">KOR34_41440</name>
</gene>
<accession>A0A5C5V1T8</accession>